<proteinExistence type="predicted"/>
<feature type="region of interest" description="Disordered" evidence="1">
    <location>
        <begin position="206"/>
        <end position="225"/>
    </location>
</feature>
<dbReference type="AlphaFoldDB" id="A0A8J3S796"/>
<dbReference type="Pfam" id="PF00881">
    <property type="entry name" value="Nitroreductase"/>
    <property type="match status" value="1"/>
</dbReference>
<evidence type="ECO:0000313" key="3">
    <source>
        <dbReference type="EMBL" id="GIH87276.1"/>
    </source>
</evidence>
<dbReference type="CDD" id="cd02142">
    <property type="entry name" value="McbC_SagB-like_oxidoreductase"/>
    <property type="match status" value="1"/>
</dbReference>
<sequence>MGTATRDQMVIRLCPNEEAGTLLGPRPPAALKEAAQTLADRDASELELAAQCGPTDLMLLHVLLRRLDVLGRLEHALLSADGRQRARLRPVGRGPVSVPVRLDPAVPVRLAPYVMIRAEGGGLLAQAPTGHCVLDLAPETAGLLGRLAGGVSPAEEPELLRLFAGAGLLEPAGTASPGGPLWDFHDLWSHARARGTRLSPQYGASYRGLEHGAAPPVTPDRRTGPRVRLRVPDLAAVAAADPPLTEVIEKRRSVRVHDDSRPITLDQLGELLYRTVRQRTVLHGEHGLDLSNRPYPSGGAIYEHEIYPLVTNVDGVEPGLWHYHAGDHALELVAEPSPAVRRLVEAARSMALMDAEPQVLLTITARFGRLSWKYETIAYSLTLKHVGVIYQTIYLVATAMGLSVCGLGGGDAGDFAAASGIDYLTEGSVGELVLGSRPSTL</sequence>
<dbReference type="InterPro" id="IPR000415">
    <property type="entry name" value="Nitroreductase-like"/>
</dbReference>
<dbReference type="RefSeq" id="WP_068926291.1">
    <property type="nucleotide sequence ID" value="NZ_BMQP01000038.1"/>
</dbReference>
<reference evidence="3" key="1">
    <citation type="submission" date="2021-01" db="EMBL/GenBank/DDBJ databases">
        <title>Whole genome shotgun sequence of Planobispora rosea NBRC 15558.</title>
        <authorList>
            <person name="Komaki H."/>
            <person name="Tamura T."/>
        </authorList>
    </citation>
    <scope>NUCLEOTIDE SEQUENCE</scope>
    <source>
        <strain evidence="3">NBRC 15558</strain>
    </source>
</reference>
<dbReference type="Gene3D" id="3.40.109.10">
    <property type="entry name" value="NADH Oxidase"/>
    <property type="match status" value="1"/>
</dbReference>
<dbReference type="GO" id="GO:0016491">
    <property type="term" value="F:oxidoreductase activity"/>
    <property type="evidence" value="ECO:0007669"/>
    <property type="project" value="InterPro"/>
</dbReference>
<dbReference type="OrthoDB" id="3723182at2"/>
<accession>A0A8J3S796</accession>
<evidence type="ECO:0000259" key="2">
    <source>
        <dbReference type="Pfam" id="PF00881"/>
    </source>
</evidence>
<dbReference type="NCBIfam" id="TIGR03605">
    <property type="entry name" value="antibiot_sagB"/>
    <property type="match status" value="1"/>
</dbReference>
<dbReference type="SUPFAM" id="SSF55469">
    <property type="entry name" value="FMN-dependent nitroreductase-like"/>
    <property type="match status" value="1"/>
</dbReference>
<protein>
    <recommendedName>
        <fullName evidence="2">Nitroreductase domain-containing protein</fullName>
    </recommendedName>
</protein>
<name>A0A8J3S796_PLARO</name>
<dbReference type="EMBL" id="BOOI01000057">
    <property type="protein sequence ID" value="GIH87276.1"/>
    <property type="molecule type" value="Genomic_DNA"/>
</dbReference>
<evidence type="ECO:0000256" key="1">
    <source>
        <dbReference type="SAM" id="MobiDB-lite"/>
    </source>
</evidence>
<dbReference type="InterPro" id="IPR020051">
    <property type="entry name" value="SagB-type_dehydrogenase"/>
</dbReference>
<keyword evidence="4" id="KW-1185">Reference proteome</keyword>
<evidence type="ECO:0000313" key="4">
    <source>
        <dbReference type="Proteomes" id="UP000655044"/>
    </source>
</evidence>
<dbReference type="InterPro" id="IPR052544">
    <property type="entry name" value="Bacteriocin_Proc_Enz"/>
</dbReference>
<dbReference type="PANTHER" id="PTHR43745:SF2">
    <property type="entry name" value="NITROREDUCTASE MJ1384-RELATED"/>
    <property type="match status" value="1"/>
</dbReference>
<dbReference type="InterPro" id="IPR029479">
    <property type="entry name" value="Nitroreductase"/>
</dbReference>
<organism evidence="3 4">
    <name type="scientific">Planobispora rosea</name>
    <dbReference type="NCBI Taxonomy" id="35762"/>
    <lineage>
        <taxon>Bacteria</taxon>
        <taxon>Bacillati</taxon>
        <taxon>Actinomycetota</taxon>
        <taxon>Actinomycetes</taxon>
        <taxon>Streptosporangiales</taxon>
        <taxon>Streptosporangiaceae</taxon>
        <taxon>Planobispora</taxon>
    </lineage>
</organism>
<gene>
    <name evidence="3" type="ORF">Pro02_56840</name>
</gene>
<feature type="domain" description="Nitroreductase" evidence="2">
    <location>
        <begin position="248"/>
        <end position="422"/>
    </location>
</feature>
<dbReference type="PANTHER" id="PTHR43745">
    <property type="entry name" value="NITROREDUCTASE MJ1384-RELATED"/>
    <property type="match status" value="1"/>
</dbReference>
<dbReference type="Proteomes" id="UP000655044">
    <property type="component" value="Unassembled WGS sequence"/>
</dbReference>
<comment type="caution">
    <text evidence="3">The sequence shown here is derived from an EMBL/GenBank/DDBJ whole genome shotgun (WGS) entry which is preliminary data.</text>
</comment>